<protein>
    <submittedName>
        <fullName evidence="1">Uncharacterized protein</fullName>
    </submittedName>
</protein>
<name>A0AA88Y1R1_PINIB</name>
<dbReference type="PANTHER" id="PTHR46145">
    <property type="entry name" value="HEPARANASE"/>
    <property type="match status" value="1"/>
</dbReference>
<comment type="caution">
    <text evidence="1">The sequence shown here is derived from an EMBL/GenBank/DDBJ whole genome shotgun (WGS) entry which is preliminary data.</text>
</comment>
<accession>A0AA88Y1R1</accession>
<dbReference type="EMBL" id="VSWD01000008">
    <property type="protein sequence ID" value="KAK3096280.1"/>
    <property type="molecule type" value="Genomic_DNA"/>
</dbReference>
<dbReference type="Gene3D" id="3.20.20.80">
    <property type="entry name" value="Glycosidases"/>
    <property type="match status" value="1"/>
</dbReference>
<dbReference type="Proteomes" id="UP001186944">
    <property type="component" value="Unassembled WGS sequence"/>
</dbReference>
<keyword evidence="2" id="KW-1185">Reference proteome</keyword>
<proteinExistence type="predicted"/>
<organism evidence="1 2">
    <name type="scientific">Pinctada imbricata</name>
    <name type="common">Atlantic pearl-oyster</name>
    <name type="synonym">Pinctada martensii</name>
    <dbReference type="NCBI Taxonomy" id="66713"/>
    <lineage>
        <taxon>Eukaryota</taxon>
        <taxon>Metazoa</taxon>
        <taxon>Spiralia</taxon>
        <taxon>Lophotrochozoa</taxon>
        <taxon>Mollusca</taxon>
        <taxon>Bivalvia</taxon>
        <taxon>Autobranchia</taxon>
        <taxon>Pteriomorphia</taxon>
        <taxon>Pterioida</taxon>
        <taxon>Pterioidea</taxon>
        <taxon>Pteriidae</taxon>
        <taxon>Pinctada</taxon>
    </lineage>
</organism>
<dbReference type="GO" id="GO:0031012">
    <property type="term" value="C:extracellular matrix"/>
    <property type="evidence" value="ECO:0007669"/>
    <property type="project" value="TreeGrafter"/>
</dbReference>
<gene>
    <name evidence="1" type="ORF">FSP39_025262</name>
</gene>
<reference evidence="1" key="1">
    <citation type="submission" date="2019-08" db="EMBL/GenBank/DDBJ databases">
        <title>The improved chromosome-level genome for the pearl oyster Pinctada fucata martensii using PacBio sequencing and Hi-C.</title>
        <authorList>
            <person name="Zheng Z."/>
        </authorList>
    </citation>
    <scope>NUCLEOTIDE SEQUENCE</scope>
    <source>
        <strain evidence="1">ZZ-2019</strain>
        <tissue evidence="1">Adductor muscle</tissue>
    </source>
</reference>
<sequence>MYIFTVIANTHIEKKKSFKIKNNFDSVLWYRWLDKLGLAAKSNVGGLMRQTFIQGSYALVDPDTLYPNPDYWLTVLYKRLVGNIVYNAQAYNATNKIRLYAHSANTNWYSSSCVVLYGMNLYKENVTLELPQYKNLALDLYLLQAPNSDLYSRSVLLNGNRLHLNPDDTLPNLNIPVQVKDNFTLPPYSYFFLVIPTA</sequence>
<evidence type="ECO:0000313" key="1">
    <source>
        <dbReference type="EMBL" id="KAK3096280.1"/>
    </source>
</evidence>
<evidence type="ECO:0000313" key="2">
    <source>
        <dbReference type="Proteomes" id="UP001186944"/>
    </source>
</evidence>
<dbReference type="GO" id="GO:0005615">
    <property type="term" value="C:extracellular space"/>
    <property type="evidence" value="ECO:0007669"/>
    <property type="project" value="TreeGrafter"/>
</dbReference>
<dbReference type="PANTHER" id="PTHR46145:SF4">
    <property type="entry name" value="HEPARANASE"/>
    <property type="match status" value="1"/>
</dbReference>
<dbReference type="AlphaFoldDB" id="A0AA88Y1R1"/>